<evidence type="ECO:0000259" key="1">
    <source>
        <dbReference type="PROSITE" id="PS50191"/>
    </source>
</evidence>
<evidence type="ECO:0000313" key="2">
    <source>
        <dbReference type="EMBL" id="CAL8116921.1"/>
    </source>
</evidence>
<dbReference type="CDD" id="cd00170">
    <property type="entry name" value="SEC14"/>
    <property type="match status" value="1"/>
</dbReference>
<dbReference type="Gene3D" id="3.40.525.10">
    <property type="entry name" value="CRAL-TRIO lipid binding domain"/>
    <property type="match status" value="1"/>
</dbReference>
<accession>A0ABP1R2K5</accession>
<dbReference type="InterPro" id="IPR036273">
    <property type="entry name" value="CRAL/TRIO_N_dom_sf"/>
</dbReference>
<dbReference type="Pfam" id="PF00650">
    <property type="entry name" value="CRAL_TRIO"/>
    <property type="match status" value="1"/>
</dbReference>
<protein>
    <recommendedName>
        <fullName evidence="1">CRAL-TRIO domain-containing protein</fullName>
    </recommendedName>
</protein>
<comment type="caution">
    <text evidence="2">The sequence shown here is derived from an EMBL/GenBank/DDBJ whole genome shotgun (WGS) entry which is preliminary data.</text>
</comment>
<dbReference type="PRINTS" id="PR00180">
    <property type="entry name" value="CRETINALDHBP"/>
</dbReference>
<dbReference type="EMBL" id="CAXLJM020000053">
    <property type="protein sequence ID" value="CAL8116921.1"/>
    <property type="molecule type" value="Genomic_DNA"/>
</dbReference>
<evidence type="ECO:0000313" key="3">
    <source>
        <dbReference type="Proteomes" id="UP001642540"/>
    </source>
</evidence>
<dbReference type="PANTHER" id="PTHR10174:SF208">
    <property type="entry name" value="CRAL-TRIO DOMAIN-CONTAINING PROTEIN DDB_G0278031"/>
    <property type="match status" value="1"/>
</dbReference>
<organism evidence="2 3">
    <name type="scientific">Orchesella dallaii</name>
    <dbReference type="NCBI Taxonomy" id="48710"/>
    <lineage>
        <taxon>Eukaryota</taxon>
        <taxon>Metazoa</taxon>
        <taxon>Ecdysozoa</taxon>
        <taxon>Arthropoda</taxon>
        <taxon>Hexapoda</taxon>
        <taxon>Collembola</taxon>
        <taxon>Entomobryomorpha</taxon>
        <taxon>Entomobryoidea</taxon>
        <taxon>Orchesellidae</taxon>
        <taxon>Orchesellinae</taxon>
        <taxon>Orchesella</taxon>
    </lineage>
</organism>
<feature type="domain" description="CRAL-TRIO" evidence="1">
    <location>
        <begin position="88"/>
        <end position="252"/>
    </location>
</feature>
<proteinExistence type="predicted"/>
<gene>
    <name evidence="2" type="ORF">ODALV1_LOCUS17448</name>
</gene>
<dbReference type="SUPFAM" id="SSF52087">
    <property type="entry name" value="CRAL/TRIO domain"/>
    <property type="match status" value="1"/>
</dbReference>
<dbReference type="InterPro" id="IPR001251">
    <property type="entry name" value="CRAL-TRIO_dom"/>
</dbReference>
<keyword evidence="3" id="KW-1185">Reference proteome</keyword>
<name>A0ABP1R2K5_9HEXA</name>
<sequence length="261" mass="30762">MGNSDIECEMEDGLKEMRKFYEEFKIKNESSQEVRDFLANAFQDEALLSRFLRGRKFRTQYAWDTLRRYAETRFDTYPDIFTDDIPKSVVHMRENLSMGFLKQRDKEGRRIAYFKTTEWDADKATLKDVTAASVRIFERLLHDEDGINNGIVFIQECSGMTLKHATHYTLPAMLRIINLYWYAYPVKLKAVYFVNFPYILTFLYRIVKPFLPKKLKERLLLTPPSRKFEDLHKQISPDKLPKCLGGHLELEEAADLAFLDG</sequence>
<dbReference type="InterPro" id="IPR036865">
    <property type="entry name" value="CRAL-TRIO_dom_sf"/>
</dbReference>
<dbReference type="Proteomes" id="UP001642540">
    <property type="component" value="Unassembled WGS sequence"/>
</dbReference>
<dbReference type="Gene3D" id="1.10.8.20">
    <property type="entry name" value="N-terminal domain of phosphatidylinositol transfer protein sec14p"/>
    <property type="match status" value="1"/>
</dbReference>
<dbReference type="SUPFAM" id="SSF46938">
    <property type="entry name" value="CRAL/TRIO N-terminal domain"/>
    <property type="match status" value="1"/>
</dbReference>
<dbReference type="PANTHER" id="PTHR10174">
    <property type="entry name" value="ALPHA-TOCOPHEROL TRANSFER PROTEIN-RELATED"/>
    <property type="match status" value="1"/>
</dbReference>
<dbReference type="SMART" id="SM00516">
    <property type="entry name" value="SEC14"/>
    <property type="match status" value="1"/>
</dbReference>
<reference evidence="2 3" key="1">
    <citation type="submission" date="2024-08" db="EMBL/GenBank/DDBJ databases">
        <authorList>
            <person name="Cucini C."/>
            <person name="Frati F."/>
        </authorList>
    </citation>
    <scope>NUCLEOTIDE SEQUENCE [LARGE SCALE GENOMIC DNA]</scope>
</reference>
<dbReference type="PROSITE" id="PS50191">
    <property type="entry name" value="CRAL_TRIO"/>
    <property type="match status" value="1"/>
</dbReference>